<evidence type="ECO:0000256" key="1">
    <source>
        <dbReference type="SAM" id="MobiDB-lite"/>
    </source>
</evidence>
<organism evidence="3 4">
    <name type="scientific">Nocardiopsis aegyptia</name>
    <dbReference type="NCBI Taxonomy" id="220378"/>
    <lineage>
        <taxon>Bacteria</taxon>
        <taxon>Bacillati</taxon>
        <taxon>Actinomycetota</taxon>
        <taxon>Actinomycetes</taxon>
        <taxon>Streptosporangiales</taxon>
        <taxon>Nocardiopsidaceae</taxon>
        <taxon>Nocardiopsis</taxon>
    </lineage>
</organism>
<comment type="caution">
    <text evidence="3">The sequence shown here is derived from an EMBL/GenBank/DDBJ whole genome shotgun (WGS) entry which is preliminary data.</text>
</comment>
<dbReference type="Proteomes" id="UP000572051">
    <property type="component" value="Unassembled WGS sequence"/>
</dbReference>
<dbReference type="Pfam" id="PF19545">
    <property type="entry name" value="DUF6069"/>
    <property type="match status" value="1"/>
</dbReference>
<keyword evidence="2" id="KW-1133">Transmembrane helix</keyword>
<feature type="transmembrane region" description="Helical" evidence="2">
    <location>
        <begin position="61"/>
        <end position="83"/>
    </location>
</feature>
<keyword evidence="2" id="KW-0812">Transmembrane</keyword>
<keyword evidence="4" id="KW-1185">Reference proteome</keyword>
<proteinExistence type="predicted"/>
<reference evidence="3 4" key="1">
    <citation type="submission" date="2020-07" db="EMBL/GenBank/DDBJ databases">
        <title>Sequencing the genomes of 1000 actinobacteria strains.</title>
        <authorList>
            <person name="Klenk H.-P."/>
        </authorList>
    </citation>
    <scope>NUCLEOTIDE SEQUENCE [LARGE SCALE GENOMIC DNA]</scope>
    <source>
        <strain evidence="3 4">DSM 44442</strain>
    </source>
</reference>
<keyword evidence="2" id="KW-0472">Membrane</keyword>
<dbReference type="InterPro" id="IPR045713">
    <property type="entry name" value="DUF6069"/>
</dbReference>
<evidence type="ECO:0000313" key="3">
    <source>
        <dbReference type="EMBL" id="NYJ36183.1"/>
    </source>
</evidence>
<name>A0A7Z0JBC2_9ACTN</name>
<feature type="transmembrane region" description="Helical" evidence="2">
    <location>
        <begin position="90"/>
        <end position="111"/>
    </location>
</feature>
<dbReference type="RefSeq" id="WP_179825916.1">
    <property type="nucleotide sequence ID" value="NZ_JACCFS010000001.1"/>
</dbReference>
<feature type="region of interest" description="Disordered" evidence="1">
    <location>
        <begin position="145"/>
        <end position="178"/>
    </location>
</feature>
<gene>
    <name evidence="3" type="ORF">HNR10_004064</name>
</gene>
<accession>A0A7Z0JBC2</accession>
<protein>
    <submittedName>
        <fullName evidence="3">Uncharacterized protein YhhL (DUF1145 family)</fullName>
    </submittedName>
</protein>
<feature type="compositionally biased region" description="Basic and acidic residues" evidence="1">
    <location>
        <begin position="147"/>
        <end position="178"/>
    </location>
</feature>
<sequence>MSEFGSERSVNAVRLWSGGLATAVVAALVILVGTLVIRGVMDIPVLAPEEAGYLGDAGTVVYALMAAVAALLATGLLHLLLVAAPRARAFFGWIIGLVTAVAAVTPFTQGAELPSQIATAVINLVAGIAIATLLSSVAKTAVVRSPRRGEPRERPALHHEGILPDVKQAEYRGEPRGL</sequence>
<dbReference type="AlphaFoldDB" id="A0A7Z0JBC2"/>
<dbReference type="EMBL" id="JACCFS010000001">
    <property type="protein sequence ID" value="NYJ36183.1"/>
    <property type="molecule type" value="Genomic_DNA"/>
</dbReference>
<feature type="transmembrane region" description="Helical" evidence="2">
    <location>
        <begin position="117"/>
        <end position="138"/>
    </location>
</feature>
<evidence type="ECO:0000256" key="2">
    <source>
        <dbReference type="SAM" id="Phobius"/>
    </source>
</evidence>
<evidence type="ECO:0000313" key="4">
    <source>
        <dbReference type="Proteomes" id="UP000572051"/>
    </source>
</evidence>
<feature type="transmembrane region" description="Helical" evidence="2">
    <location>
        <begin position="20"/>
        <end position="41"/>
    </location>
</feature>